<gene>
    <name evidence="1" type="ORF">JG687_00001706</name>
</gene>
<proteinExistence type="predicted"/>
<protein>
    <submittedName>
        <fullName evidence="1">Uncharacterized protein</fullName>
    </submittedName>
</protein>
<comment type="caution">
    <text evidence="1">The sequence shown here is derived from an EMBL/GenBank/DDBJ whole genome shotgun (WGS) entry which is preliminary data.</text>
</comment>
<evidence type="ECO:0000313" key="1">
    <source>
        <dbReference type="EMBL" id="KAG6972022.1"/>
    </source>
</evidence>
<organism evidence="1 2">
    <name type="scientific">Phytophthora cactorum</name>
    <dbReference type="NCBI Taxonomy" id="29920"/>
    <lineage>
        <taxon>Eukaryota</taxon>
        <taxon>Sar</taxon>
        <taxon>Stramenopiles</taxon>
        <taxon>Oomycota</taxon>
        <taxon>Peronosporomycetes</taxon>
        <taxon>Peronosporales</taxon>
        <taxon>Peronosporaceae</taxon>
        <taxon>Phytophthora</taxon>
    </lineage>
</organism>
<dbReference type="AlphaFoldDB" id="A0A8T1UX08"/>
<dbReference type="EMBL" id="JAENGZ010000042">
    <property type="protein sequence ID" value="KAG6972022.1"/>
    <property type="molecule type" value="Genomic_DNA"/>
</dbReference>
<reference evidence="1" key="1">
    <citation type="submission" date="2021-01" db="EMBL/GenBank/DDBJ databases">
        <title>Phytophthora aleatoria, a newly-described species from Pinus radiata is distinct from Phytophthora cactorum isolates based on comparative genomics.</title>
        <authorList>
            <person name="Mcdougal R."/>
            <person name="Panda P."/>
            <person name="Williams N."/>
            <person name="Studholme D.J."/>
        </authorList>
    </citation>
    <scope>NUCLEOTIDE SEQUENCE</scope>
    <source>
        <strain evidence="1">NZFS 3830</strain>
    </source>
</reference>
<dbReference type="Proteomes" id="UP000688947">
    <property type="component" value="Unassembled WGS sequence"/>
</dbReference>
<evidence type="ECO:0000313" key="2">
    <source>
        <dbReference type="Proteomes" id="UP000688947"/>
    </source>
</evidence>
<accession>A0A8T1UX08</accession>
<sequence length="189" mass="20909">MQPSSFDQQQSCVVQSKDNFTGRGHSGAASMSTQPTATEFLLWKIMARLMLTETCTNPASLAPFRISIRTCLLQCGTSSTSYPIRNQINWSLFDPSPTSALCVVMRTRAVTRHLLPHKDHPFTVECKRAKINKVSNKIAVYNTAANGASDPEPKQKKQHTLLESIAVSADEVRILITRWLLSAGLPHTL</sequence>
<name>A0A8T1UX08_9STRA</name>